<dbReference type="Proteomes" id="UP000186705">
    <property type="component" value="Unassembled WGS sequence"/>
</dbReference>
<organism evidence="1 2">
    <name type="scientific">Dubosiella newyorkensis</name>
    <dbReference type="NCBI Taxonomy" id="1862672"/>
    <lineage>
        <taxon>Bacteria</taxon>
        <taxon>Bacillati</taxon>
        <taxon>Bacillota</taxon>
        <taxon>Erysipelotrichia</taxon>
        <taxon>Erysipelotrichales</taxon>
        <taxon>Erysipelotrichaceae</taxon>
        <taxon>Dubosiella</taxon>
    </lineage>
</organism>
<dbReference type="EMBL" id="MPKA01000034">
    <property type="protein sequence ID" value="OLU47839.1"/>
    <property type="molecule type" value="Genomic_DNA"/>
</dbReference>
<comment type="caution">
    <text evidence="1">The sequence shown here is derived from an EMBL/GenBank/DDBJ whole genome shotgun (WGS) entry which is preliminary data.</text>
</comment>
<reference evidence="1 2" key="1">
    <citation type="submission" date="2016-11" db="EMBL/GenBank/DDBJ databases">
        <title>Description of two novel members of the family Erysipelotrichaceae: Ileibacterium lipovorans gen. nov., sp. nov. and Dubosiella newyorkensis, gen. nov., sp. nov.</title>
        <authorList>
            <person name="Cox L.M."/>
            <person name="Sohn J."/>
            <person name="Tyrrell K.L."/>
            <person name="Citron D.M."/>
            <person name="Lawson P.A."/>
            <person name="Patel N.B."/>
            <person name="Iizumi T."/>
            <person name="Perez-Perez G.I."/>
            <person name="Goldstein E.J."/>
            <person name="Blaser M.J."/>
        </authorList>
    </citation>
    <scope>NUCLEOTIDE SEQUENCE [LARGE SCALE GENOMIC DNA]</scope>
    <source>
        <strain evidence="1 2">NYU-BL-A4</strain>
    </source>
</reference>
<evidence type="ECO:0008006" key="3">
    <source>
        <dbReference type="Google" id="ProtNLM"/>
    </source>
</evidence>
<proteinExistence type="predicted"/>
<accession>A0A1U7NQC7</accession>
<evidence type="ECO:0000313" key="1">
    <source>
        <dbReference type="EMBL" id="OLU47839.1"/>
    </source>
</evidence>
<dbReference type="InterPro" id="IPR025466">
    <property type="entry name" value="DUF4317"/>
</dbReference>
<dbReference type="Pfam" id="PF14199">
    <property type="entry name" value="DUF4317"/>
    <property type="match status" value="1"/>
</dbReference>
<dbReference type="RefSeq" id="WP_076340445.1">
    <property type="nucleotide sequence ID" value="NZ_CAJTMI010000031.1"/>
</dbReference>
<sequence>MNKKELAELKRQITWENELLYISKVASAYALINSEQKKILSYDMKDFSLLSQEEGDLYIEIFKKSLAGTLGKNLLEFGFPRVDGKPNPMQEQLYEIVKNQLEDEDSFRSLVQKIIEEGHYSNTVFITMAFGEYSVPLKSKNLEASYEDGYTYRFMLVSICPVDQTKIGLYYNRENNQVERKVNIDMEIKADPVDAFLYPCFSERASDVNHVLYHAKNTKSINPFFIENVLDVDYSLSPLDEESRFAQVLIGMFEDRLSMEVLTNIHENIYDSIAESEEEPSSIVYSKSDVKKLLEYSGADPVSMEHFDAVYKSILDDQELKAVNMTNVQKMAIKVPDITVNVKNGGDTKVKTEIVNGRKCLVIELDDSVEINGIEMKP</sequence>
<dbReference type="AlphaFoldDB" id="A0A1U7NQC7"/>
<gene>
    <name evidence="1" type="ORF">BO225_01070</name>
</gene>
<dbReference type="STRING" id="1862672.BO225_01070"/>
<dbReference type="OrthoDB" id="1642058at2"/>
<dbReference type="GeneID" id="78274544"/>
<keyword evidence="2" id="KW-1185">Reference proteome</keyword>
<evidence type="ECO:0000313" key="2">
    <source>
        <dbReference type="Proteomes" id="UP000186705"/>
    </source>
</evidence>
<protein>
    <recommendedName>
        <fullName evidence="3">DUF4317 domain-containing protein</fullName>
    </recommendedName>
</protein>
<name>A0A1U7NQC7_9FIRM</name>